<keyword evidence="3" id="KW-1185">Reference proteome</keyword>
<dbReference type="EMBL" id="WHLY01000002">
    <property type="protein sequence ID" value="MPR36567.1"/>
    <property type="molecule type" value="Genomic_DNA"/>
</dbReference>
<feature type="domain" description="HTH cro/C1-type" evidence="1">
    <location>
        <begin position="89"/>
        <end position="142"/>
    </location>
</feature>
<dbReference type="AlphaFoldDB" id="A0A7C9FFD1"/>
<name>A0A7C9FFD1_9BACT</name>
<dbReference type="RefSeq" id="WP_152764590.1">
    <property type="nucleotide sequence ID" value="NZ_WHLY01000002.1"/>
</dbReference>
<evidence type="ECO:0000313" key="3">
    <source>
        <dbReference type="Proteomes" id="UP000479293"/>
    </source>
</evidence>
<accession>A0A7C9FFD1</accession>
<dbReference type="SMART" id="SM00530">
    <property type="entry name" value="HTH_XRE"/>
    <property type="match status" value="2"/>
</dbReference>
<dbReference type="SUPFAM" id="SSF47413">
    <property type="entry name" value="lambda repressor-like DNA-binding domains"/>
    <property type="match status" value="1"/>
</dbReference>
<dbReference type="InterPro" id="IPR001387">
    <property type="entry name" value="Cro/C1-type_HTH"/>
</dbReference>
<dbReference type="InterPro" id="IPR010982">
    <property type="entry name" value="Lambda_DNA-bd_dom_sf"/>
</dbReference>
<reference evidence="2 3" key="1">
    <citation type="submission" date="2019-10" db="EMBL/GenBank/DDBJ databases">
        <title>Draft Genome Sequence of Cytophagaceae sp. SJW1-29.</title>
        <authorList>
            <person name="Choi A."/>
        </authorList>
    </citation>
    <scope>NUCLEOTIDE SEQUENCE [LARGE SCALE GENOMIC DNA]</scope>
    <source>
        <strain evidence="2 3">SJW1-29</strain>
    </source>
</reference>
<sequence length="280" mass="31285">MTESNEIRSAKLKRYLDTYADGKQTVFSEMVGILPANLSMMLAGKRPISNRMWERIHDRLGVQDETIQVDLQTAAGRALSRTGSEGAQLRRYLDQHGISQKELSDRMQVSTVAVHNMLKARRFRADTLANVLEALGVSEDVLMQKKRGASVSNFVPLVKAGQRRNPDFGSMSRVDLGNRTVGAGSILIEVGNDYMQPALLPGWQVIAAEVAADRWKYTTGLVAVLFADEIVIRRIRRNELVTNSWLTLECDDPAGPVVTVEKQDIQRIWTIESIFYGPPK</sequence>
<dbReference type="CDD" id="cd00093">
    <property type="entry name" value="HTH_XRE"/>
    <property type="match status" value="1"/>
</dbReference>
<proteinExistence type="predicted"/>
<evidence type="ECO:0000259" key="1">
    <source>
        <dbReference type="PROSITE" id="PS50943"/>
    </source>
</evidence>
<comment type="caution">
    <text evidence="2">The sequence shown here is derived from an EMBL/GenBank/DDBJ whole genome shotgun (WGS) entry which is preliminary data.</text>
</comment>
<evidence type="ECO:0000313" key="2">
    <source>
        <dbReference type="EMBL" id="MPR36567.1"/>
    </source>
</evidence>
<dbReference type="GO" id="GO:0003677">
    <property type="term" value="F:DNA binding"/>
    <property type="evidence" value="ECO:0007669"/>
    <property type="project" value="InterPro"/>
</dbReference>
<organism evidence="2 3">
    <name type="scientific">Salmonirosea aquatica</name>
    <dbReference type="NCBI Taxonomy" id="2654236"/>
    <lineage>
        <taxon>Bacteria</taxon>
        <taxon>Pseudomonadati</taxon>
        <taxon>Bacteroidota</taxon>
        <taxon>Cytophagia</taxon>
        <taxon>Cytophagales</taxon>
        <taxon>Spirosomataceae</taxon>
        <taxon>Salmonirosea</taxon>
    </lineage>
</organism>
<dbReference type="Gene3D" id="1.10.260.40">
    <property type="entry name" value="lambda repressor-like DNA-binding domains"/>
    <property type="match status" value="1"/>
</dbReference>
<protein>
    <submittedName>
        <fullName evidence="2">Helix-turn-helix domain-containing protein</fullName>
    </submittedName>
</protein>
<dbReference type="Pfam" id="PF01381">
    <property type="entry name" value="HTH_3"/>
    <property type="match status" value="1"/>
</dbReference>
<gene>
    <name evidence="2" type="ORF">GBK04_25305</name>
</gene>
<dbReference type="PROSITE" id="PS50943">
    <property type="entry name" value="HTH_CROC1"/>
    <property type="match status" value="1"/>
</dbReference>
<dbReference type="Proteomes" id="UP000479293">
    <property type="component" value="Unassembled WGS sequence"/>
</dbReference>